<protein>
    <recommendedName>
        <fullName evidence="2">Ubiquitin-like domain-containing protein</fullName>
    </recommendedName>
</protein>
<evidence type="ECO:0008006" key="2">
    <source>
        <dbReference type="Google" id="ProtNLM"/>
    </source>
</evidence>
<proteinExistence type="predicted"/>
<gene>
    <name evidence="1" type="ORF">LCGC14_1505160</name>
</gene>
<organism evidence="1">
    <name type="scientific">marine sediment metagenome</name>
    <dbReference type="NCBI Taxonomy" id="412755"/>
    <lineage>
        <taxon>unclassified sequences</taxon>
        <taxon>metagenomes</taxon>
        <taxon>ecological metagenomes</taxon>
    </lineage>
</organism>
<reference evidence="1" key="1">
    <citation type="journal article" date="2015" name="Nature">
        <title>Complex archaea that bridge the gap between prokaryotes and eukaryotes.</title>
        <authorList>
            <person name="Spang A."/>
            <person name="Saw J.H."/>
            <person name="Jorgensen S.L."/>
            <person name="Zaremba-Niedzwiedzka K."/>
            <person name="Martijn J."/>
            <person name="Lind A.E."/>
            <person name="van Eijk R."/>
            <person name="Schleper C."/>
            <person name="Guy L."/>
            <person name="Ettema T.J."/>
        </authorList>
    </citation>
    <scope>NUCLEOTIDE SEQUENCE</scope>
</reference>
<accession>A0A0F9J2Y8</accession>
<dbReference type="AlphaFoldDB" id="A0A0F9J2Y8"/>
<dbReference type="Pfam" id="PF10790">
    <property type="entry name" value="DUF2604"/>
    <property type="match status" value="1"/>
</dbReference>
<comment type="caution">
    <text evidence="1">The sequence shown here is derived from an EMBL/GenBank/DDBJ whole genome shotgun (WGS) entry which is preliminary data.</text>
</comment>
<dbReference type="EMBL" id="LAZR01010976">
    <property type="protein sequence ID" value="KKM64064.1"/>
    <property type="molecule type" value="Genomic_DNA"/>
</dbReference>
<name>A0A0F9J2Y8_9ZZZZ</name>
<sequence length="92" mass="9984">MSESKFEIIFVIQGKEFPVDVNINQSVKAGIHKALKLSGQPGSLEGWELRTESGEKINTNSSWKDSNISGPNKLFLSKGAGRGGFTNTENSN</sequence>
<evidence type="ECO:0000313" key="1">
    <source>
        <dbReference type="EMBL" id="KKM64064.1"/>
    </source>
</evidence>
<dbReference type="InterPro" id="IPR019726">
    <property type="entry name" value="DUF2604"/>
</dbReference>